<dbReference type="InterPro" id="IPR012337">
    <property type="entry name" value="RNaseH-like_sf"/>
</dbReference>
<dbReference type="OrthoDB" id="1607513at2759"/>
<dbReference type="EnsemblMetazoa" id="Aqu2.1.22035_001">
    <property type="protein sequence ID" value="Aqu2.1.22035_001"/>
    <property type="gene ID" value="Aqu2.1.22035"/>
</dbReference>
<reference evidence="1" key="1">
    <citation type="submission" date="2017-05" db="UniProtKB">
        <authorList>
            <consortium name="EnsemblMetazoa"/>
        </authorList>
    </citation>
    <scope>IDENTIFICATION</scope>
</reference>
<accession>A0A1X7U2P0</accession>
<organism evidence="1">
    <name type="scientific">Amphimedon queenslandica</name>
    <name type="common">Sponge</name>
    <dbReference type="NCBI Taxonomy" id="400682"/>
    <lineage>
        <taxon>Eukaryota</taxon>
        <taxon>Metazoa</taxon>
        <taxon>Porifera</taxon>
        <taxon>Demospongiae</taxon>
        <taxon>Heteroscleromorpha</taxon>
        <taxon>Haplosclerida</taxon>
        <taxon>Niphatidae</taxon>
        <taxon>Amphimedon</taxon>
    </lineage>
</organism>
<dbReference type="AlphaFoldDB" id="A0A1X7U2P0"/>
<evidence type="ECO:0000313" key="1">
    <source>
        <dbReference type="EnsemblMetazoa" id="Aqu2.1.22035_001"/>
    </source>
</evidence>
<name>A0A1X7U2P0_AMPQE</name>
<dbReference type="InParanoid" id="A0A1X7U2P0"/>
<proteinExistence type="predicted"/>
<dbReference type="SUPFAM" id="SSF53098">
    <property type="entry name" value="Ribonuclease H-like"/>
    <property type="match status" value="1"/>
</dbReference>
<protein>
    <submittedName>
        <fullName evidence="1">Uncharacterized protein</fullName>
    </submittedName>
</protein>
<sequence>MIAKVVEQQQPLCAAILEVKQADLVPSDNEFIAMDVYLDVMKPLVTITEAISAQKWVTISTLRPILHKLLKSHLNEKSIDTSLAKKMKSEMNNNLCSRYTDNFFYFPRQHSLIHV</sequence>